<reference evidence="1" key="1">
    <citation type="submission" date="2019-11" db="EMBL/GenBank/DDBJ databases">
        <authorList>
            <person name="Feng L."/>
        </authorList>
    </citation>
    <scope>NUCLEOTIDE SEQUENCE</scope>
    <source>
        <strain evidence="1">ElimosumLFYP34</strain>
    </source>
</reference>
<name>A0A6N3FD52_EUBLI</name>
<sequence length="101" mass="11710">MFKINEKNYELKYGIKRIEMIEAVTEMPVMSSLQRNKGMLSIQHLKVYFAYGLQDTDGEYIDINKGMEQAEKLMEAEGYIKLNMAIVAALQRDCAFLFQTD</sequence>
<organism evidence="1">
    <name type="scientific">Eubacterium limosum</name>
    <dbReference type="NCBI Taxonomy" id="1736"/>
    <lineage>
        <taxon>Bacteria</taxon>
        <taxon>Bacillati</taxon>
        <taxon>Bacillota</taxon>
        <taxon>Clostridia</taxon>
        <taxon>Eubacteriales</taxon>
        <taxon>Eubacteriaceae</taxon>
        <taxon>Eubacterium</taxon>
    </lineage>
</organism>
<evidence type="ECO:0000313" key="1">
    <source>
        <dbReference type="EMBL" id="VYU49816.1"/>
    </source>
</evidence>
<dbReference type="EMBL" id="CACRTR010000012">
    <property type="protein sequence ID" value="VYU49816.1"/>
    <property type="molecule type" value="Genomic_DNA"/>
</dbReference>
<gene>
    <name evidence="1" type="ORF">ELLFYP34_00363</name>
</gene>
<accession>A0A6N3FD52</accession>
<dbReference type="AlphaFoldDB" id="A0A6N3FD52"/>
<proteinExistence type="predicted"/>
<protein>
    <submittedName>
        <fullName evidence="1">Uncharacterized protein</fullName>
    </submittedName>
</protein>